<sequence>MITPKELEKLYAQGQNISALLRKELNVDHNTPEIIEISYDMQTGSYTEAMKSEAMAKHKAEYSAEIANVILSLCDPKSILEAGVGEATTLSGVIKSLNKPIKSYGFDLSWSRVAYAKEWLLSQGVTNTTLCTGDLFNMPFIDNAIDIVYTSHSIEPNGGNEEAILKELYRVTNKYLILLEPGYELSNEEIRQRMDSHGYCKNLPTIAKSLGYDVIKHQLFSSSANPLNPTALTIISKQSNTELPDNVFACPKFKTPITQINNAFFSQEALVAYPIIGDIPCLRIENGIFASKFPETVKD</sequence>
<dbReference type="Pfam" id="PF13649">
    <property type="entry name" value="Methyltransf_25"/>
    <property type="match status" value="1"/>
</dbReference>
<evidence type="ECO:0000313" key="2">
    <source>
        <dbReference type="EMBL" id="MCL1139757.1"/>
    </source>
</evidence>
<proteinExistence type="predicted"/>
<keyword evidence="3" id="KW-1185">Reference proteome</keyword>
<dbReference type="SUPFAM" id="SSF53335">
    <property type="entry name" value="S-adenosyl-L-methionine-dependent methyltransferases"/>
    <property type="match status" value="1"/>
</dbReference>
<dbReference type="CDD" id="cd02440">
    <property type="entry name" value="AdoMet_MTases"/>
    <property type="match status" value="1"/>
</dbReference>
<keyword evidence="2" id="KW-0489">Methyltransferase</keyword>
<dbReference type="EMBL" id="JAKILB010000009">
    <property type="protein sequence ID" value="MCL1139757.1"/>
    <property type="molecule type" value="Genomic_DNA"/>
</dbReference>
<dbReference type="GO" id="GO:0008168">
    <property type="term" value="F:methyltransferase activity"/>
    <property type="evidence" value="ECO:0007669"/>
    <property type="project" value="UniProtKB-KW"/>
</dbReference>
<dbReference type="GO" id="GO:0032259">
    <property type="term" value="P:methylation"/>
    <property type="evidence" value="ECO:0007669"/>
    <property type="project" value="UniProtKB-KW"/>
</dbReference>
<dbReference type="AlphaFoldDB" id="A0A9X2CFB2"/>
<dbReference type="RefSeq" id="WP_248950853.1">
    <property type="nucleotide sequence ID" value="NZ_JAKILB010000009.1"/>
</dbReference>
<organism evidence="2 3">
    <name type="scientific">Shewanella pneumatophori</name>
    <dbReference type="NCBI Taxonomy" id="314092"/>
    <lineage>
        <taxon>Bacteria</taxon>
        <taxon>Pseudomonadati</taxon>
        <taxon>Pseudomonadota</taxon>
        <taxon>Gammaproteobacteria</taxon>
        <taxon>Alteromonadales</taxon>
        <taxon>Shewanellaceae</taxon>
        <taxon>Shewanella</taxon>
    </lineage>
</organism>
<protein>
    <submittedName>
        <fullName evidence="2">Class I SAM-dependent methyltransferase</fullName>
    </submittedName>
</protein>
<dbReference type="Proteomes" id="UP001139293">
    <property type="component" value="Unassembled WGS sequence"/>
</dbReference>
<feature type="domain" description="Methyltransferase" evidence="1">
    <location>
        <begin position="79"/>
        <end position="173"/>
    </location>
</feature>
<evidence type="ECO:0000259" key="1">
    <source>
        <dbReference type="Pfam" id="PF13649"/>
    </source>
</evidence>
<evidence type="ECO:0000313" key="3">
    <source>
        <dbReference type="Proteomes" id="UP001139293"/>
    </source>
</evidence>
<gene>
    <name evidence="2" type="ORF">L2740_14515</name>
</gene>
<name>A0A9X2CFB2_9GAMM</name>
<dbReference type="InterPro" id="IPR041698">
    <property type="entry name" value="Methyltransf_25"/>
</dbReference>
<dbReference type="SUPFAM" id="SSF158997">
    <property type="entry name" value="Trm112p-like"/>
    <property type="match status" value="1"/>
</dbReference>
<dbReference type="Gene3D" id="3.40.50.150">
    <property type="entry name" value="Vaccinia Virus protein VP39"/>
    <property type="match status" value="1"/>
</dbReference>
<reference evidence="2" key="1">
    <citation type="submission" date="2022-01" db="EMBL/GenBank/DDBJ databases">
        <title>Whole genome-based taxonomy of the Shewanellaceae.</title>
        <authorList>
            <person name="Martin-Rodriguez A.J."/>
        </authorList>
    </citation>
    <scope>NUCLEOTIDE SEQUENCE</scope>
    <source>
        <strain evidence="2">KCTC 23973</strain>
    </source>
</reference>
<keyword evidence="2" id="KW-0808">Transferase</keyword>
<comment type="caution">
    <text evidence="2">The sequence shown here is derived from an EMBL/GenBank/DDBJ whole genome shotgun (WGS) entry which is preliminary data.</text>
</comment>
<dbReference type="InterPro" id="IPR029063">
    <property type="entry name" value="SAM-dependent_MTases_sf"/>
</dbReference>
<accession>A0A9X2CFB2</accession>